<sequence length="606" mass="67025">MQEQLTALSVTLQLFFTLWALSSSAWSHGAVGVHKVRKGKPARKRETIRFQHDFCLQRVVTKFGAREDPTELMAMFVLLFLTAFTAIQSTPSPLESCFQDPEYESLLEITQEGLGKAAKPQKIVIVGAGISGLTAGKVLQDAGHQVTILEANHHVGGRIETYRDPAGGWYVDLGPRRLPYSHRIVREYIKQLGLKLNPYPDGNGKAWYLVNNVRARASEVEKNPNILGYPVRQSERGKSAVELYYQALKHVEQVLEKSNCSHVLDKYDSFSLEAYLIQKGNLSRAAVQMIGDLMNLGAGFSRGFTEFLREVFLFTQEKRFDEISGGFDVLPSAFQQALGGSVLLNSTVLQIQREEDVVQVLYQPGDTATPPITLTADYAIVTATAETTQLISFHPPLSPAKTLALRSLRSTGATKVGLACTKKFWEEEGIRGGTSISDLLSRVTTYPSHNFSSGLGVVLGSQTYGDDSQFFDPLSPKKAVEVVLGDLAAIHQRPVEELRRLCPHWVVKKWGLDPYSMGAFTLFHPFQLGEHAQALWQREGRVHFAGEHTALPHGWIDTAMKSGVRVARDVHIAGEQVAMLGDCPLRGDPSRTQGASDFHLNMLDPL</sequence>
<evidence type="ECO:0000256" key="17">
    <source>
        <dbReference type="SAM" id="SignalP"/>
    </source>
</evidence>
<reference evidence="19 20" key="1">
    <citation type="journal article" date="2012" name="Genome Biol.">
        <title>Sequencing three crocodilian genomes to illuminate the evolution of archosaurs and amniotes.</title>
        <authorList>
            <person name="St John J.A."/>
            <person name="Braun E.L."/>
            <person name="Isberg S.R."/>
            <person name="Miles L.G."/>
            <person name="Chong A.Y."/>
            <person name="Gongora J."/>
            <person name="Dalzell P."/>
            <person name="Moran C."/>
            <person name="Bed'hom B."/>
            <person name="Abzhanov A."/>
            <person name="Burgess S.C."/>
            <person name="Cooksey A.M."/>
            <person name="Castoe T.A."/>
            <person name="Crawford N.G."/>
            <person name="Densmore L.D."/>
            <person name="Drew J.C."/>
            <person name="Edwards S.V."/>
            <person name="Faircloth B.C."/>
            <person name="Fujita M.K."/>
            <person name="Greenwold M.J."/>
            <person name="Hoffmann F.G."/>
            <person name="Howard J.M."/>
            <person name="Iguchi T."/>
            <person name="Janes D.E."/>
            <person name="Khan S.Y."/>
            <person name="Kohno S."/>
            <person name="de Koning A.J."/>
            <person name="Lance S.L."/>
            <person name="McCarthy F.M."/>
            <person name="McCormack J.E."/>
            <person name="Merchant M.E."/>
            <person name="Peterson D.G."/>
            <person name="Pollock D.D."/>
            <person name="Pourmand N."/>
            <person name="Raney B.J."/>
            <person name="Roessler K.A."/>
            <person name="Sanford J.R."/>
            <person name="Sawyer R.H."/>
            <person name="Schmidt C.J."/>
            <person name="Triplett E.W."/>
            <person name="Tuberville T.D."/>
            <person name="Venegas-Anaya M."/>
            <person name="Howard J.T."/>
            <person name="Jarvis E.D."/>
            <person name="Guillette L.J.Jr."/>
            <person name="Glenn T.C."/>
            <person name="Green R.E."/>
            <person name="Ray D.A."/>
        </authorList>
    </citation>
    <scope>NUCLEOTIDE SEQUENCE [LARGE SCALE GENOMIC DNA]</scope>
    <source>
        <strain evidence="19">KSC_2009_1</strain>
    </source>
</reference>
<evidence type="ECO:0000256" key="14">
    <source>
        <dbReference type="ARBA" id="ARBA00047637"/>
    </source>
</evidence>
<dbReference type="EC" id="1.4.3.-" evidence="16"/>
<name>A0A151M5Q0_ALLMI</name>
<dbReference type="EMBL" id="AKHW03006526">
    <property type="protein sequence ID" value="KYO19846.1"/>
    <property type="molecule type" value="Genomic_DNA"/>
</dbReference>
<keyword evidence="6 16" id="KW-0285">Flavoprotein</keyword>
<keyword evidence="20" id="KW-1185">Reference proteome</keyword>
<dbReference type="GO" id="GO:0042742">
    <property type="term" value="P:defense response to bacterium"/>
    <property type="evidence" value="ECO:0007669"/>
    <property type="project" value="UniProtKB-KW"/>
</dbReference>
<evidence type="ECO:0000256" key="16">
    <source>
        <dbReference type="RuleBase" id="RU362067"/>
    </source>
</evidence>
<evidence type="ECO:0000256" key="8">
    <source>
        <dbReference type="ARBA" id="ARBA00022827"/>
    </source>
</evidence>
<dbReference type="eggNOG" id="KOG0029">
    <property type="taxonomic scope" value="Eukaryota"/>
</dbReference>
<dbReference type="GO" id="GO:0005576">
    <property type="term" value="C:extracellular region"/>
    <property type="evidence" value="ECO:0007669"/>
    <property type="project" value="UniProtKB-SubCell"/>
</dbReference>
<dbReference type="InterPro" id="IPR036188">
    <property type="entry name" value="FAD/NAD-bd_sf"/>
</dbReference>
<keyword evidence="7" id="KW-0800">Toxin</keyword>
<evidence type="ECO:0000256" key="6">
    <source>
        <dbReference type="ARBA" id="ARBA00022630"/>
    </source>
</evidence>
<dbReference type="Gene3D" id="3.50.50.60">
    <property type="entry name" value="FAD/NAD(P)-binding domain"/>
    <property type="match status" value="1"/>
</dbReference>
<evidence type="ECO:0000313" key="20">
    <source>
        <dbReference type="Proteomes" id="UP000050525"/>
    </source>
</evidence>
<evidence type="ECO:0000256" key="2">
    <source>
        <dbReference type="ARBA" id="ARBA00004613"/>
    </source>
</evidence>
<dbReference type="STRING" id="8496.A0A151M5Q0"/>
<dbReference type="InterPro" id="IPR001613">
    <property type="entry name" value="Flavin_amine_oxidase"/>
</dbReference>
<dbReference type="FunFam" id="1.10.405.10:FF:000004">
    <property type="entry name" value="Amine oxidase"/>
    <property type="match status" value="1"/>
</dbReference>
<keyword evidence="11" id="KW-1015">Disulfide bond</keyword>
<keyword evidence="17" id="KW-0732">Signal</keyword>
<comment type="subcellular location">
    <subcellularLocation>
        <location evidence="2">Secreted</location>
    </subcellularLocation>
</comment>
<dbReference type="GO" id="GO:0001716">
    <property type="term" value="F:L-amino-acid oxidase activity"/>
    <property type="evidence" value="ECO:0007669"/>
    <property type="project" value="UniProtKB-EC"/>
</dbReference>
<dbReference type="AlphaFoldDB" id="A0A151M5Q0"/>
<evidence type="ECO:0000256" key="13">
    <source>
        <dbReference type="ARBA" id="ARBA00023240"/>
    </source>
</evidence>
<dbReference type="InterPro" id="IPR002937">
    <property type="entry name" value="Amino_oxidase"/>
</dbReference>
<evidence type="ECO:0000256" key="11">
    <source>
        <dbReference type="ARBA" id="ARBA00023157"/>
    </source>
</evidence>
<protein>
    <recommendedName>
        <fullName evidence="16">Amine oxidase</fullName>
        <ecNumber evidence="16">1.4.3.-</ecNumber>
    </recommendedName>
</protein>
<dbReference type="GO" id="GO:0009063">
    <property type="term" value="P:amino acid catabolic process"/>
    <property type="evidence" value="ECO:0007669"/>
    <property type="project" value="TreeGrafter"/>
</dbReference>
<dbReference type="PANTHER" id="PTHR10742:SF355">
    <property type="entry name" value="AMINE OXIDASE"/>
    <property type="match status" value="1"/>
</dbReference>
<comment type="caution">
    <text evidence="19">The sequence shown here is derived from an EMBL/GenBank/DDBJ whole genome shotgun (WGS) entry which is preliminary data.</text>
</comment>
<feature type="signal peptide" evidence="17">
    <location>
        <begin position="1"/>
        <end position="24"/>
    </location>
</feature>
<gene>
    <name evidence="19" type="primary">IL4I1L</name>
    <name evidence="19" type="ORF">Y1Q_0006813</name>
</gene>
<organism evidence="19 20">
    <name type="scientific">Alligator mississippiensis</name>
    <name type="common">American alligator</name>
    <dbReference type="NCBI Taxonomy" id="8496"/>
    <lineage>
        <taxon>Eukaryota</taxon>
        <taxon>Metazoa</taxon>
        <taxon>Chordata</taxon>
        <taxon>Craniata</taxon>
        <taxon>Vertebrata</taxon>
        <taxon>Euteleostomi</taxon>
        <taxon>Archelosauria</taxon>
        <taxon>Archosauria</taxon>
        <taxon>Crocodylia</taxon>
        <taxon>Alligatoridae</taxon>
        <taxon>Alligatorinae</taxon>
        <taxon>Alligator</taxon>
    </lineage>
</organism>
<keyword evidence="9 16" id="KW-0560">Oxidoreductase</keyword>
<dbReference type="Proteomes" id="UP000050525">
    <property type="component" value="Unassembled WGS sequence"/>
</dbReference>
<evidence type="ECO:0000256" key="3">
    <source>
        <dbReference type="ARBA" id="ARBA00005465"/>
    </source>
</evidence>
<evidence type="ECO:0000256" key="1">
    <source>
        <dbReference type="ARBA" id="ARBA00001974"/>
    </source>
</evidence>
<evidence type="ECO:0000256" key="4">
    <source>
        <dbReference type="ARBA" id="ARBA00022525"/>
    </source>
</evidence>
<comment type="similarity">
    <text evidence="3">Belongs to the flavin monoamine oxidase family. FIG1 subfamily.</text>
</comment>
<comment type="cofactor">
    <cofactor evidence="1 16">
        <name>FAD</name>
        <dbReference type="ChEBI" id="CHEBI:57692"/>
    </cofactor>
</comment>
<evidence type="ECO:0000256" key="5">
    <source>
        <dbReference type="ARBA" id="ARBA00022529"/>
    </source>
</evidence>
<evidence type="ECO:0000256" key="12">
    <source>
        <dbReference type="ARBA" id="ARBA00023180"/>
    </source>
</evidence>
<feature type="domain" description="Amine oxidase" evidence="18">
    <location>
        <begin position="130"/>
        <end position="570"/>
    </location>
</feature>
<feature type="binding site" evidence="15">
    <location>
        <position position="177"/>
    </location>
    <ligand>
        <name>substrate</name>
    </ligand>
</feature>
<dbReference type="PRINTS" id="PR00757">
    <property type="entry name" value="AMINEOXDASEF"/>
</dbReference>
<dbReference type="Gene3D" id="1.10.405.10">
    <property type="entry name" value="Guanine Nucleotide Dissociation Inhibitor, domain 1"/>
    <property type="match status" value="1"/>
</dbReference>
<dbReference type="InterPro" id="IPR050281">
    <property type="entry name" value="Flavin_monoamine_oxidase"/>
</dbReference>
<dbReference type="SUPFAM" id="SSF54373">
    <property type="entry name" value="FAD-linked reductases, C-terminal domain"/>
    <property type="match status" value="1"/>
</dbReference>
<keyword evidence="8 16" id="KW-0274">FAD</keyword>
<feature type="binding site" evidence="15">
    <location>
        <begin position="150"/>
        <end position="151"/>
    </location>
    <ligand>
        <name>FAD</name>
        <dbReference type="ChEBI" id="CHEBI:57692"/>
    </ligand>
</feature>
<evidence type="ECO:0000256" key="7">
    <source>
        <dbReference type="ARBA" id="ARBA00022656"/>
    </source>
</evidence>
<evidence type="ECO:0000256" key="9">
    <source>
        <dbReference type="ARBA" id="ARBA00023002"/>
    </source>
</evidence>
<evidence type="ECO:0000313" key="19">
    <source>
        <dbReference type="EMBL" id="KYO19846.1"/>
    </source>
</evidence>
<proteinExistence type="inferred from homology"/>
<keyword evidence="10" id="KW-0044">Antibiotic</keyword>
<comment type="catalytic activity">
    <reaction evidence="14">
        <text>an L-alpha-amino acid + O2 + H2O = a 2-oxocarboxylate + H2O2 + NH4(+)</text>
        <dbReference type="Rhea" id="RHEA:13781"/>
        <dbReference type="ChEBI" id="CHEBI:15377"/>
        <dbReference type="ChEBI" id="CHEBI:15379"/>
        <dbReference type="ChEBI" id="CHEBI:16240"/>
        <dbReference type="ChEBI" id="CHEBI:28938"/>
        <dbReference type="ChEBI" id="CHEBI:35179"/>
        <dbReference type="ChEBI" id="CHEBI:59869"/>
        <dbReference type="EC" id="1.4.3.2"/>
    </reaction>
</comment>
<feature type="binding site" evidence="15">
    <location>
        <begin position="174"/>
        <end position="177"/>
    </location>
    <ligand>
        <name>FAD</name>
        <dbReference type="ChEBI" id="CHEBI:57692"/>
    </ligand>
</feature>
<keyword evidence="12" id="KW-0325">Glycoprotein</keyword>
<evidence type="ECO:0000256" key="15">
    <source>
        <dbReference type="PIRSR" id="PIRSR601613-1"/>
    </source>
</evidence>
<dbReference type="SUPFAM" id="SSF51905">
    <property type="entry name" value="FAD/NAD(P)-binding domain"/>
    <property type="match status" value="1"/>
</dbReference>
<feature type="binding site" evidence="15">
    <location>
        <position position="348"/>
    </location>
    <ligand>
        <name>FAD</name>
        <dbReference type="ChEBI" id="CHEBI:57692"/>
    </ligand>
</feature>
<keyword evidence="13" id="KW-1199">Hemostasis impairing toxin</keyword>
<dbReference type="Gene3D" id="3.90.660.10">
    <property type="match status" value="1"/>
</dbReference>
<feature type="chain" id="PRO_5007584770" description="Amine oxidase" evidence="17">
    <location>
        <begin position="25"/>
        <end position="606"/>
    </location>
</feature>
<accession>A0A151M5Q0</accession>
<evidence type="ECO:0000256" key="10">
    <source>
        <dbReference type="ARBA" id="ARBA00023022"/>
    </source>
</evidence>
<keyword evidence="5" id="KW-0929">Antimicrobial</keyword>
<evidence type="ECO:0000259" key="18">
    <source>
        <dbReference type="Pfam" id="PF01593"/>
    </source>
</evidence>
<feature type="binding site" evidence="15">
    <location>
        <position position="547"/>
    </location>
    <ligand>
        <name>FAD</name>
        <dbReference type="ChEBI" id="CHEBI:57692"/>
    </ligand>
</feature>
<keyword evidence="4" id="KW-0964">Secreted</keyword>
<dbReference type="GO" id="GO:0090729">
    <property type="term" value="F:toxin activity"/>
    <property type="evidence" value="ECO:0007669"/>
    <property type="project" value="UniProtKB-KW"/>
</dbReference>
<dbReference type="PANTHER" id="PTHR10742">
    <property type="entry name" value="FLAVIN MONOAMINE OXIDASE"/>
    <property type="match status" value="1"/>
</dbReference>
<dbReference type="Pfam" id="PF01593">
    <property type="entry name" value="Amino_oxidase"/>
    <property type="match status" value="1"/>
</dbReference>
<feature type="binding site" evidence="15">
    <location>
        <position position="131"/>
    </location>
    <ligand>
        <name>FAD</name>
        <dbReference type="ChEBI" id="CHEBI:57692"/>
    </ligand>
</feature>